<evidence type="ECO:0000313" key="4">
    <source>
        <dbReference type="RefSeq" id="XP_020644779.2"/>
    </source>
</evidence>
<reference evidence="4" key="2">
    <citation type="submission" date="2025-08" db="UniProtKB">
        <authorList>
            <consortium name="RefSeq"/>
        </authorList>
    </citation>
    <scope>IDENTIFICATION</scope>
</reference>
<dbReference type="PANTHER" id="PTHR37333">
    <property type="entry name" value="LEUCINE-RICH SINGLE-PASS MEMBRANE PROTEIN 2"/>
    <property type="match status" value="1"/>
</dbReference>
<organism evidence="3 4">
    <name type="scientific">Pogona vitticeps</name>
    <name type="common">central bearded dragon</name>
    <dbReference type="NCBI Taxonomy" id="103695"/>
    <lineage>
        <taxon>Eukaryota</taxon>
        <taxon>Metazoa</taxon>
        <taxon>Chordata</taxon>
        <taxon>Craniata</taxon>
        <taxon>Vertebrata</taxon>
        <taxon>Euteleostomi</taxon>
        <taxon>Lepidosauria</taxon>
        <taxon>Squamata</taxon>
        <taxon>Bifurcata</taxon>
        <taxon>Unidentata</taxon>
        <taxon>Episquamata</taxon>
        <taxon>Toxicofera</taxon>
        <taxon>Iguania</taxon>
        <taxon>Acrodonta</taxon>
        <taxon>Agamidae</taxon>
        <taxon>Amphibolurinae</taxon>
        <taxon>Pogona</taxon>
    </lineage>
</organism>
<reference evidence="3" key="1">
    <citation type="submission" date="2025-05" db="UniProtKB">
        <authorList>
            <consortium name="RefSeq"/>
        </authorList>
    </citation>
    <scope>NUCLEOTIDE SEQUENCE [LARGE SCALE GENOMIC DNA]</scope>
</reference>
<dbReference type="RefSeq" id="XP_020644779.2">
    <property type="nucleotide sequence ID" value="XM_020789120.2"/>
</dbReference>
<dbReference type="InterPro" id="IPR031674">
    <property type="entry name" value="DUF4714"/>
</dbReference>
<feature type="region of interest" description="Disordered" evidence="1">
    <location>
        <begin position="77"/>
        <end position="96"/>
    </location>
</feature>
<gene>
    <name evidence="4" type="primary">LSMEM2</name>
</gene>
<evidence type="ECO:0000313" key="3">
    <source>
        <dbReference type="Proteomes" id="UP001652642"/>
    </source>
</evidence>
<accession>A0A6J0TF45</accession>
<evidence type="ECO:0000256" key="2">
    <source>
        <dbReference type="SAM" id="Phobius"/>
    </source>
</evidence>
<dbReference type="Pfam" id="PF15833">
    <property type="entry name" value="DUF4714"/>
    <property type="match status" value="1"/>
</dbReference>
<keyword evidence="2" id="KW-0812">Transmembrane</keyword>
<feature type="transmembrane region" description="Helical" evidence="2">
    <location>
        <begin position="141"/>
        <end position="164"/>
    </location>
</feature>
<keyword evidence="2" id="KW-0472">Membrane</keyword>
<dbReference type="InParanoid" id="A0A6J0TF45"/>
<protein>
    <submittedName>
        <fullName evidence="4">Leucine-rich single-pass membrane protein 2</fullName>
    </submittedName>
</protein>
<name>A0A6J0TF45_9SAUR</name>
<sequence length="207" mass="22723">MCTGPLPASSRFFPLLLCCHNNCSKRSLAIGMSGEIGEDTMVKKAASSERELMELSENDVAEINLHAVESISDLHYGSSRHEGSSQTQHNSPWTPHSLASSKHFTFPNEEDSSFVPIQNFHMMPTFTCCPCFGPTCCPTGFFALLGVLVVASLGLATLAVYLSVLQRESLRTLAQWLESQEEAIRQMRAVSLQLWKQLNASEPGAQT</sequence>
<proteinExistence type="predicted"/>
<dbReference type="AlphaFoldDB" id="A0A6J0TF45"/>
<dbReference type="OrthoDB" id="9447266at2759"/>
<dbReference type="CTD" id="132228"/>
<dbReference type="KEGG" id="pvt:110076707"/>
<evidence type="ECO:0000256" key="1">
    <source>
        <dbReference type="SAM" id="MobiDB-lite"/>
    </source>
</evidence>
<keyword evidence="3" id="KW-1185">Reference proteome</keyword>
<dbReference type="GeneID" id="110076707"/>
<dbReference type="PANTHER" id="PTHR37333:SF1">
    <property type="entry name" value="LEUCINE-RICH SINGLE-PASS MEMBRANE PROTEIN 2"/>
    <property type="match status" value="1"/>
</dbReference>
<keyword evidence="2" id="KW-1133">Transmembrane helix</keyword>
<feature type="compositionally biased region" description="Polar residues" evidence="1">
    <location>
        <begin position="84"/>
        <end position="96"/>
    </location>
</feature>
<dbReference type="Proteomes" id="UP001652642">
    <property type="component" value="Chromosome 2"/>
</dbReference>